<reference evidence="2" key="1">
    <citation type="submission" date="2021-03" db="EMBL/GenBank/DDBJ databases">
        <authorList>
            <person name="Tagirdzhanova G."/>
        </authorList>
    </citation>
    <scope>NUCLEOTIDE SEQUENCE</scope>
</reference>
<organism evidence="2 3">
    <name type="scientific">Imshaugia aleurites</name>
    <dbReference type="NCBI Taxonomy" id="172621"/>
    <lineage>
        <taxon>Eukaryota</taxon>
        <taxon>Fungi</taxon>
        <taxon>Dikarya</taxon>
        <taxon>Ascomycota</taxon>
        <taxon>Pezizomycotina</taxon>
        <taxon>Lecanoromycetes</taxon>
        <taxon>OSLEUM clade</taxon>
        <taxon>Lecanoromycetidae</taxon>
        <taxon>Lecanorales</taxon>
        <taxon>Lecanorineae</taxon>
        <taxon>Parmeliaceae</taxon>
        <taxon>Imshaugia</taxon>
    </lineage>
</organism>
<gene>
    <name evidence="2" type="ORF">IMSHALPRED_003989</name>
</gene>
<comment type="caution">
    <text evidence="2">The sequence shown here is derived from an EMBL/GenBank/DDBJ whole genome shotgun (WGS) entry which is preliminary data.</text>
</comment>
<protein>
    <submittedName>
        <fullName evidence="2">Uncharacterized protein</fullName>
    </submittedName>
</protein>
<feature type="compositionally biased region" description="Basic and acidic residues" evidence="1">
    <location>
        <begin position="1"/>
        <end position="12"/>
    </location>
</feature>
<evidence type="ECO:0000313" key="3">
    <source>
        <dbReference type="Proteomes" id="UP000664534"/>
    </source>
</evidence>
<dbReference type="PANTHER" id="PTHR37048:SF2">
    <property type="entry name" value="QUESTIONABLE PROTEIN"/>
    <property type="match status" value="1"/>
</dbReference>
<dbReference type="Proteomes" id="UP000664534">
    <property type="component" value="Unassembled WGS sequence"/>
</dbReference>
<dbReference type="PANTHER" id="PTHR37048">
    <property type="entry name" value="QUESTIONABLE PROTEIN"/>
    <property type="match status" value="1"/>
</dbReference>
<proteinExistence type="predicted"/>
<dbReference type="EMBL" id="CAJPDT010000002">
    <property type="protein sequence ID" value="CAF9905838.1"/>
    <property type="molecule type" value="Genomic_DNA"/>
</dbReference>
<dbReference type="AlphaFoldDB" id="A0A8H3EIB7"/>
<evidence type="ECO:0000313" key="2">
    <source>
        <dbReference type="EMBL" id="CAF9905838.1"/>
    </source>
</evidence>
<sequence>MQFDAISDKHDMMPGISVPSEVTDVRPPPSTTRQNYDIRPGCILWLPQKGDINERLLADVNIEAGCFNHPVMILSTDLVNGKATVFILTSFDGRDLVERYPTNRRLRAHHLPIFPSDAHPDNGILLFLKNNFHLRAKSYVKTEVKVIVNAASLIPYCRSGTRYKLKQSSYNTLAAHINFIPPTTPTQHYLRTTQSALPQAASMTPNSPVIISNTSLYPQIESVSQRGRRTPLGAYDPPSRTPTLPPYDLWSQTSSPPPHRHSSRAPPPDPDPFSLADLVRLLLLVSLGASFYGRHRLLLLGQWALKVMQRKWSDHSGGLNMASFLNVVKTASKTAVLDGVAWGLRLWECDFSRVSRLWE</sequence>
<accession>A0A8H3EIB7</accession>
<name>A0A8H3EIB7_9LECA</name>
<feature type="region of interest" description="Disordered" evidence="1">
    <location>
        <begin position="1"/>
        <end position="33"/>
    </location>
</feature>
<feature type="region of interest" description="Disordered" evidence="1">
    <location>
        <begin position="222"/>
        <end position="269"/>
    </location>
</feature>
<keyword evidence="3" id="KW-1185">Reference proteome</keyword>
<evidence type="ECO:0000256" key="1">
    <source>
        <dbReference type="SAM" id="MobiDB-lite"/>
    </source>
</evidence>
<dbReference type="OrthoDB" id="3537171at2759"/>